<dbReference type="Proteomes" id="UP001276564">
    <property type="component" value="Unassembled WGS sequence"/>
</dbReference>
<comment type="caution">
    <text evidence="1">The sequence shown here is derived from an EMBL/GenBank/DDBJ whole genome shotgun (WGS) entry which is preliminary data.</text>
</comment>
<evidence type="ECO:0000313" key="2">
    <source>
        <dbReference type="Proteomes" id="UP001276564"/>
    </source>
</evidence>
<dbReference type="RefSeq" id="WP_320321104.1">
    <property type="nucleotide sequence ID" value="NZ_JAVIIP010000010.1"/>
</dbReference>
<dbReference type="EMBL" id="JAVIIP010000010">
    <property type="protein sequence ID" value="MDX8539802.1"/>
    <property type="molecule type" value="Genomic_DNA"/>
</dbReference>
<sequence length="55" mass="6325">MTKKVVIGFFFSVFLTVVLWQVTARLSFGRALDDIVFMQAQSWRSSFPYCLSGRS</sequence>
<organism evidence="1 2">
    <name type="scientific">Mesorhizobium abyssinicae</name>
    <dbReference type="NCBI Taxonomy" id="1209958"/>
    <lineage>
        <taxon>Bacteria</taxon>
        <taxon>Pseudomonadati</taxon>
        <taxon>Pseudomonadota</taxon>
        <taxon>Alphaproteobacteria</taxon>
        <taxon>Hyphomicrobiales</taxon>
        <taxon>Phyllobacteriaceae</taxon>
        <taxon>Mesorhizobium</taxon>
    </lineage>
</organism>
<name>A0ABU5AR70_9HYPH</name>
<reference evidence="1 2" key="1">
    <citation type="submission" date="2023-08" db="EMBL/GenBank/DDBJ databases">
        <title>Implementing the SeqCode for naming new Mesorhizobium species isolated from Vachellia karroo root nodules.</title>
        <authorList>
            <person name="Van Lill M."/>
        </authorList>
    </citation>
    <scope>NUCLEOTIDE SEQUENCE [LARGE SCALE GENOMIC DNA]</scope>
    <source>
        <strain evidence="1 2">VK4B</strain>
    </source>
</reference>
<evidence type="ECO:0000313" key="1">
    <source>
        <dbReference type="EMBL" id="MDX8539802.1"/>
    </source>
</evidence>
<proteinExistence type="predicted"/>
<accession>A0ABU5AR70</accession>
<gene>
    <name evidence="1" type="ORF">RFM23_19460</name>
</gene>
<protein>
    <submittedName>
        <fullName evidence="1">Uncharacterized protein</fullName>
    </submittedName>
</protein>
<keyword evidence="2" id="KW-1185">Reference proteome</keyword>